<sequence length="487" mass="54463">MLSPTSKELVENTHPLDEKIVDYNDGSKEKDPAITAVESGFLRKIDMMILPIICAINFLQYLDKTTINYAALLHFKEDLHLDGNQFNFAGSVFYIGYLVFQLPNNYLLQRIAIGRYIGVVVFVWGMVLVCTGFVQNFSQLSALRFLLGFFEGGIYPALTLLISTFYRKKEQAARLGYVWLCNGLATAVGGLIAYGIGRMNDHGIARWRWLMFIFGAVTCFIGLVAFFFLIGDPKSRFLRLTPEQEALVDERTRDNLVYRTKTIKREQQIEALKEVRLWAFFAASFFFSLRNGGMTIYISQITKSFGFSGLQSILLTIPIGVLDAAVILLTVYIANKTKQTLYVASGSMVIGTIGTVLMIVIPNPKLKLIGQYLGLSAVPTYILMLASISNNVSGYSKKIFCNSMMIVCYTVGNAVGPFIMAPQFAPTYVKGFAIYICTSMLGVACLLIARWQMVMANRRKAAQPSNTVTNVEDDLTDIQDPNFVYRL</sequence>
<feature type="transmembrane region" description="Helical" evidence="6">
    <location>
        <begin position="432"/>
        <end position="451"/>
    </location>
</feature>
<dbReference type="Proteomes" id="UP000605846">
    <property type="component" value="Unassembled WGS sequence"/>
</dbReference>
<dbReference type="InterPro" id="IPR036259">
    <property type="entry name" value="MFS_trans_sf"/>
</dbReference>
<dbReference type="EMBL" id="JABAYA010000057">
    <property type="protein sequence ID" value="KAF7727398.1"/>
    <property type="molecule type" value="Genomic_DNA"/>
</dbReference>
<name>A0A8H7BTY6_9FUNG</name>
<feature type="transmembrane region" description="Helical" evidence="6">
    <location>
        <begin position="83"/>
        <end position="100"/>
    </location>
</feature>
<feature type="transmembrane region" description="Helical" evidence="6">
    <location>
        <begin position="209"/>
        <end position="230"/>
    </location>
</feature>
<dbReference type="InterPro" id="IPR011701">
    <property type="entry name" value="MFS"/>
</dbReference>
<evidence type="ECO:0000256" key="2">
    <source>
        <dbReference type="ARBA" id="ARBA00022448"/>
    </source>
</evidence>
<dbReference type="PANTHER" id="PTHR43791">
    <property type="entry name" value="PERMEASE-RELATED"/>
    <property type="match status" value="1"/>
</dbReference>
<dbReference type="GO" id="GO:0022857">
    <property type="term" value="F:transmembrane transporter activity"/>
    <property type="evidence" value="ECO:0007669"/>
    <property type="project" value="InterPro"/>
</dbReference>
<evidence type="ECO:0000256" key="4">
    <source>
        <dbReference type="ARBA" id="ARBA00022989"/>
    </source>
</evidence>
<dbReference type="Gene3D" id="1.20.1250.20">
    <property type="entry name" value="MFS general substrate transporter like domains"/>
    <property type="match status" value="2"/>
</dbReference>
<accession>A0A8H7BTY6</accession>
<dbReference type="PANTHER" id="PTHR43791:SF81">
    <property type="entry name" value="TRANSPORTER, PUTATIVE (AFU_ORTHOLOGUE AFUA_7G01190)-RELATED"/>
    <property type="match status" value="1"/>
</dbReference>
<keyword evidence="2" id="KW-0813">Transport</keyword>
<dbReference type="GO" id="GO:0016020">
    <property type="term" value="C:membrane"/>
    <property type="evidence" value="ECO:0007669"/>
    <property type="project" value="UniProtKB-SubCell"/>
</dbReference>
<evidence type="ECO:0000256" key="3">
    <source>
        <dbReference type="ARBA" id="ARBA00022692"/>
    </source>
</evidence>
<dbReference type="SUPFAM" id="SSF103473">
    <property type="entry name" value="MFS general substrate transporter"/>
    <property type="match status" value="1"/>
</dbReference>
<feature type="transmembrane region" description="Helical" evidence="6">
    <location>
        <begin position="341"/>
        <end position="362"/>
    </location>
</feature>
<dbReference type="PROSITE" id="PS50850">
    <property type="entry name" value="MFS"/>
    <property type="match status" value="1"/>
</dbReference>
<feature type="transmembrane region" description="Helical" evidence="6">
    <location>
        <begin position="45"/>
        <end position="63"/>
    </location>
</feature>
<dbReference type="InterPro" id="IPR020846">
    <property type="entry name" value="MFS_dom"/>
</dbReference>
<comment type="caution">
    <text evidence="8">The sequence shown here is derived from an EMBL/GenBank/DDBJ whole genome shotgun (WGS) entry which is preliminary data.</text>
</comment>
<evidence type="ECO:0000259" key="7">
    <source>
        <dbReference type="PROSITE" id="PS50850"/>
    </source>
</evidence>
<keyword evidence="4 6" id="KW-1133">Transmembrane helix</keyword>
<proteinExistence type="predicted"/>
<organism evidence="8 9">
    <name type="scientific">Apophysomyces ossiformis</name>
    <dbReference type="NCBI Taxonomy" id="679940"/>
    <lineage>
        <taxon>Eukaryota</taxon>
        <taxon>Fungi</taxon>
        <taxon>Fungi incertae sedis</taxon>
        <taxon>Mucoromycota</taxon>
        <taxon>Mucoromycotina</taxon>
        <taxon>Mucoromycetes</taxon>
        <taxon>Mucorales</taxon>
        <taxon>Mucorineae</taxon>
        <taxon>Mucoraceae</taxon>
        <taxon>Apophysomyces</taxon>
    </lineage>
</organism>
<feature type="transmembrane region" description="Helical" evidence="6">
    <location>
        <begin position="310"/>
        <end position="334"/>
    </location>
</feature>
<comment type="subcellular location">
    <subcellularLocation>
        <location evidence="1">Membrane</location>
        <topology evidence="1">Multi-pass membrane protein</topology>
    </subcellularLocation>
</comment>
<feature type="transmembrane region" description="Helical" evidence="6">
    <location>
        <begin position="112"/>
        <end position="134"/>
    </location>
</feature>
<keyword evidence="3 6" id="KW-0812">Transmembrane</keyword>
<gene>
    <name evidence="8" type="ORF">EC973_007562</name>
</gene>
<feature type="transmembrane region" description="Helical" evidence="6">
    <location>
        <begin position="177"/>
        <end position="197"/>
    </location>
</feature>
<dbReference type="AlphaFoldDB" id="A0A8H7BTY6"/>
<evidence type="ECO:0000313" key="8">
    <source>
        <dbReference type="EMBL" id="KAF7727398.1"/>
    </source>
</evidence>
<evidence type="ECO:0000313" key="9">
    <source>
        <dbReference type="Proteomes" id="UP000605846"/>
    </source>
</evidence>
<feature type="transmembrane region" description="Helical" evidence="6">
    <location>
        <begin position="399"/>
        <end position="420"/>
    </location>
</feature>
<evidence type="ECO:0000256" key="5">
    <source>
        <dbReference type="ARBA" id="ARBA00023136"/>
    </source>
</evidence>
<dbReference type="OrthoDB" id="6730379at2759"/>
<evidence type="ECO:0000256" key="1">
    <source>
        <dbReference type="ARBA" id="ARBA00004141"/>
    </source>
</evidence>
<protein>
    <recommendedName>
        <fullName evidence="7">Major facilitator superfamily (MFS) profile domain-containing protein</fullName>
    </recommendedName>
</protein>
<evidence type="ECO:0000256" key="6">
    <source>
        <dbReference type="SAM" id="Phobius"/>
    </source>
</evidence>
<reference evidence="8" key="1">
    <citation type="submission" date="2020-01" db="EMBL/GenBank/DDBJ databases">
        <title>Genome Sequencing of Three Apophysomyces-Like Fungal Strains Confirms a Novel Fungal Genus in the Mucoromycota with divergent Burkholderia-like Endosymbiotic Bacteria.</title>
        <authorList>
            <person name="Stajich J.E."/>
            <person name="Macias A.M."/>
            <person name="Carter-House D."/>
            <person name="Lovett B."/>
            <person name="Kasson L.R."/>
            <person name="Berry K."/>
            <person name="Grigoriev I."/>
            <person name="Chang Y."/>
            <person name="Spatafora J."/>
            <person name="Kasson M.T."/>
        </authorList>
    </citation>
    <scope>NUCLEOTIDE SEQUENCE</scope>
    <source>
        <strain evidence="8">NRRL A-21654</strain>
    </source>
</reference>
<keyword evidence="9" id="KW-1185">Reference proteome</keyword>
<dbReference type="Pfam" id="PF07690">
    <property type="entry name" value="MFS_1"/>
    <property type="match status" value="1"/>
</dbReference>
<feature type="domain" description="Major facilitator superfamily (MFS) profile" evidence="7">
    <location>
        <begin position="49"/>
        <end position="454"/>
    </location>
</feature>
<feature type="transmembrane region" description="Helical" evidence="6">
    <location>
        <begin position="146"/>
        <end position="165"/>
    </location>
</feature>
<keyword evidence="5 6" id="KW-0472">Membrane</keyword>
<feature type="transmembrane region" description="Helical" evidence="6">
    <location>
        <begin position="368"/>
        <end position="387"/>
    </location>
</feature>
<feature type="transmembrane region" description="Helical" evidence="6">
    <location>
        <begin position="277"/>
        <end position="298"/>
    </location>
</feature>